<accession>A0ABU7KLC9</accession>
<gene>
    <name evidence="2" type="ORF">Q8A49_06245</name>
</gene>
<feature type="transmembrane region" description="Helical" evidence="1">
    <location>
        <begin position="72"/>
        <end position="93"/>
    </location>
</feature>
<feature type="transmembrane region" description="Helical" evidence="1">
    <location>
        <begin position="27"/>
        <end position="51"/>
    </location>
</feature>
<proteinExistence type="predicted"/>
<keyword evidence="1" id="KW-1133">Transmembrane helix</keyword>
<keyword evidence="1" id="KW-0472">Membrane</keyword>
<feature type="transmembrane region" description="Helical" evidence="1">
    <location>
        <begin position="99"/>
        <end position="122"/>
    </location>
</feature>
<comment type="caution">
    <text evidence="2">The sequence shown here is derived from an EMBL/GenBank/DDBJ whole genome shotgun (WGS) entry which is preliminary data.</text>
</comment>
<evidence type="ECO:0000313" key="2">
    <source>
        <dbReference type="EMBL" id="MEE2050096.1"/>
    </source>
</evidence>
<name>A0ABU7KLC9_9ACTN</name>
<organism evidence="2 3">
    <name type="scientific">Nocardiopsis tropica</name>
    <dbReference type="NCBI Taxonomy" id="109330"/>
    <lineage>
        <taxon>Bacteria</taxon>
        <taxon>Bacillati</taxon>
        <taxon>Actinomycetota</taxon>
        <taxon>Actinomycetes</taxon>
        <taxon>Streptosporangiales</taxon>
        <taxon>Nocardiopsidaceae</taxon>
        <taxon>Nocardiopsis</taxon>
    </lineage>
</organism>
<evidence type="ECO:0000256" key="1">
    <source>
        <dbReference type="SAM" id="Phobius"/>
    </source>
</evidence>
<evidence type="ECO:0000313" key="3">
    <source>
        <dbReference type="Proteomes" id="UP001348641"/>
    </source>
</evidence>
<evidence type="ECO:0008006" key="4">
    <source>
        <dbReference type="Google" id="ProtNLM"/>
    </source>
</evidence>
<protein>
    <recommendedName>
        <fullName evidence="4">MFS transporter</fullName>
    </recommendedName>
</protein>
<dbReference type="EMBL" id="JAUUCC010000011">
    <property type="protein sequence ID" value="MEE2050096.1"/>
    <property type="molecule type" value="Genomic_DNA"/>
</dbReference>
<reference evidence="2 3" key="1">
    <citation type="submission" date="2023-07" db="EMBL/GenBank/DDBJ databases">
        <authorList>
            <person name="Girao M."/>
            <person name="Carvalho M.F."/>
        </authorList>
    </citation>
    <scope>NUCLEOTIDE SEQUENCE [LARGE SCALE GENOMIC DNA]</scope>
    <source>
        <strain evidence="2 3">66/93</strain>
    </source>
</reference>
<sequence>MAVAFLPILAMPPLADTLEDVADAPSLTAALVMAPALLTASLLGLGSALVYPFEMDTVVRLSGDRLVATHYGLYNTVSGIAITLGNLAIGAAPGLDAPIAAIAPWLALAALGAVGAVSLTMIGRSGGITNTSPPTGSPAARTR</sequence>
<keyword evidence="1" id="KW-0812">Transmembrane</keyword>
<dbReference type="Proteomes" id="UP001348641">
    <property type="component" value="Unassembled WGS sequence"/>
</dbReference>
<dbReference type="RefSeq" id="WP_330157341.1">
    <property type="nucleotide sequence ID" value="NZ_BAAAJA010000028.1"/>
</dbReference>